<dbReference type="RefSeq" id="WP_133606218.1">
    <property type="nucleotide sequence ID" value="NZ_SNXW01000001.1"/>
</dbReference>
<keyword evidence="3" id="KW-1185">Reference proteome</keyword>
<evidence type="ECO:0000313" key="2">
    <source>
        <dbReference type="EMBL" id="TDP88542.1"/>
    </source>
</evidence>
<keyword evidence="2" id="KW-0808">Transferase</keyword>
<dbReference type="Gene3D" id="3.90.550.10">
    <property type="entry name" value="Spore Coat Polysaccharide Biosynthesis Protein SpsA, Chain A"/>
    <property type="match status" value="1"/>
</dbReference>
<dbReference type="GO" id="GO:0016740">
    <property type="term" value="F:transferase activity"/>
    <property type="evidence" value="ECO:0007669"/>
    <property type="project" value="UniProtKB-KW"/>
</dbReference>
<dbReference type="SUPFAM" id="SSF53448">
    <property type="entry name" value="Nucleotide-diphospho-sugar transferases"/>
    <property type="match status" value="1"/>
</dbReference>
<name>A0A4R6RPH6_9BURK</name>
<accession>A0A4R6RPH6</accession>
<dbReference type="InterPro" id="IPR001173">
    <property type="entry name" value="Glyco_trans_2-like"/>
</dbReference>
<reference evidence="2 3" key="1">
    <citation type="submission" date="2019-03" db="EMBL/GenBank/DDBJ databases">
        <title>Genomic Encyclopedia of Type Strains, Phase IV (KMG-IV): sequencing the most valuable type-strain genomes for metagenomic binning, comparative biology and taxonomic classification.</title>
        <authorList>
            <person name="Goeker M."/>
        </authorList>
    </citation>
    <scope>NUCLEOTIDE SEQUENCE [LARGE SCALE GENOMIC DNA]</scope>
    <source>
        <strain evidence="2 3">DSM 11901</strain>
    </source>
</reference>
<dbReference type="Pfam" id="PF00535">
    <property type="entry name" value="Glycos_transf_2"/>
    <property type="match status" value="1"/>
</dbReference>
<dbReference type="EMBL" id="SNXW01000001">
    <property type="protein sequence ID" value="TDP88542.1"/>
    <property type="molecule type" value="Genomic_DNA"/>
</dbReference>
<organism evidence="2 3">
    <name type="scientific">Aquabacterium commune</name>
    <dbReference type="NCBI Taxonomy" id="70586"/>
    <lineage>
        <taxon>Bacteria</taxon>
        <taxon>Pseudomonadati</taxon>
        <taxon>Pseudomonadota</taxon>
        <taxon>Betaproteobacteria</taxon>
        <taxon>Burkholderiales</taxon>
        <taxon>Aquabacterium</taxon>
    </lineage>
</organism>
<protein>
    <submittedName>
        <fullName evidence="2">Glycosyltransferase involved in cell wall biosynthesis</fullName>
    </submittedName>
</protein>
<evidence type="ECO:0000313" key="3">
    <source>
        <dbReference type="Proteomes" id="UP000294593"/>
    </source>
</evidence>
<comment type="caution">
    <text evidence="2">The sequence shown here is derived from an EMBL/GenBank/DDBJ whole genome shotgun (WGS) entry which is preliminary data.</text>
</comment>
<sequence length="275" mass="31660">MPFQPQDLQVVFITYNRSHLLAQSLERIRQQPQLQGVKVICSDDCSTEEHQAAIARMGFDRVVSAPKNGGLGRNNNKGLRACDSKYQLMVQDDCMLLNVQAVLDSVAILEADPSVGMVRLHGNPSHFPLIEREVHGVRYWVADHTAPAYEAQKGTLPRRRVYSDQPHVRRRELHERVVGYYAEGIQMERTERDYEDRMDAQSELFVAFLHPTEINTFDHLQHGESIRLASAKNRMDRMILNVLEPLKLRDTWLYKGLRSLYRKVQDALENAGLLR</sequence>
<evidence type="ECO:0000259" key="1">
    <source>
        <dbReference type="Pfam" id="PF00535"/>
    </source>
</evidence>
<dbReference type="InterPro" id="IPR029044">
    <property type="entry name" value="Nucleotide-diphossugar_trans"/>
</dbReference>
<dbReference type="OrthoDB" id="7816590at2"/>
<gene>
    <name evidence="2" type="ORF">EV672_101694</name>
</gene>
<dbReference type="Proteomes" id="UP000294593">
    <property type="component" value="Unassembled WGS sequence"/>
</dbReference>
<proteinExistence type="predicted"/>
<feature type="domain" description="Glycosyltransferase 2-like" evidence="1">
    <location>
        <begin position="10"/>
        <end position="96"/>
    </location>
</feature>
<dbReference type="CDD" id="cd00761">
    <property type="entry name" value="Glyco_tranf_GTA_type"/>
    <property type="match status" value="1"/>
</dbReference>
<dbReference type="AlphaFoldDB" id="A0A4R6RPH6"/>